<dbReference type="EMBL" id="JAPDPI010000064">
    <property type="protein sequence ID" value="MCW3807828.1"/>
    <property type="molecule type" value="Genomic_DNA"/>
</dbReference>
<dbReference type="Gene3D" id="3.40.50.150">
    <property type="entry name" value="Vaccinia Virus protein VP39"/>
    <property type="match status" value="1"/>
</dbReference>
<dbReference type="CDD" id="cd02440">
    <property type="entry name" value="AdoMet_MTases"/>
    <property type="match status" value="1"/>
</dbReference>
<evidence type="ECO:0000256" key="1">
    <source>
        <dbReference type="ARBA" id="ARBA00022603"/>
    </source>
</evidence>
<name>A0AAE3MH09_9BACT</name>
<keyword evidence="2" id="KW-0808">Transferase</keyword>
<feature type="domain" description="Methyltransferase" evidence="3">
    <location>
        <begin position="44"/>
        <end position="140"/>
    </location>
</feature>
<keyword evidence="5" id="KW-1185">Reference proteome</keyword>
<reference evidence="4" key="1">
    <citation type="submission" date="2022-10" db="EMBL/GenBank/DDBJ databases">
        <authorList>
            <person name="Yu W.X."/>
        </authorList>
    </citation>
    <scope>NUCLEOTIDE SEQUENCE</scope>
    <source>
        <strain evidence="4">D04</strain>
    </source>
</reference>
<keyword evidence="1 4" id="KW-0489">Methyltransferase</keyword>
<evidence type="ECO:0000313" key="5">
    <source>
        <dbReference type="Proteomes" id="UP001207408"/>
    </source>
</evidence>
<proteinExistence type="predicted"/>
<dbReference type="InterPro" id="IPR029063">
    <property type="entry name" value="SAM-dependent_MTases_sf"/>
</dbReference>
<dbReference type="Proteomes" id="UP001207408">
    <property type="component" value="Unassembled WGS sequence"/>
</dbReference>
<evidence type="ECO:0000313" key="4">
    <source>
        <dbReference type="EMBL" id="MCW3807828.1"/>
    </source>
</evidence>
<accession>A0AAE3MH09</accession>
<dbReference type="GO" id="GO:0008168">
    <property type="term" value="F:methyltransferase activity"/>
    <property type="evidence" value="ECO:0007669"/>
    <property type="project" value="UniProtKB-KW"/>
</dbReference>
<comment type="caution">
    <text evidence="4">The sequence shown here is derived from an EMBL/GenBank/DDBJ whole genome shotgun (WGS) entry which is preliminary data.</text>
</comment>
<sequence length="246" mass="27931">MDKNNNMSFYHDIVSAYDEIFPLNQQQVCFIEQMFSQLGGKKMLDAGCGTGSLAIALGRRSASVRAFDLDVDMVNRALEKCPQAIDAKFLQGDLLKMDGLFPQKTFDIVYCFGNTLAHLPSLKDVEQFVLSSSQLLKDAGKLLVQIVNYDRVMESRVGSLPTIESDHYIFERLYGYRDDNAIDFTTNLIAKSDNSVCRQSVQLIPLLKYEIERILEKYFSQVSFYSSFDKAMWSTDSFHTIIEASI</sequence>
<dbReference type="SUPFAM" id="SSF53335">
    <property type="entry name" value="S-adenosyl-L-methionine-dependent methyltransferases"/>
    <property type="match status" value="1"/>
</dbReference>
<gene>
    <name evidence="4" type="ORF">OM074_19545</name>
</gene>
<evidence type="ECO:0000256" key="2">
    <source>
        <dbReference type="ARBA" id="ARBA00022679"/>
    </source>
</evidence>
<protein>
    <submittedName>
        <fullName evidence="4">Class I SAM-dependent methyltransferase</fullName>
    </submittedName>
</protein>
<dbReference type="PANTHER" id="PTHR43861:SF1">
    <property type="entry name" value="TRANS-ACONITATE 2-METHYLTRANSFERASE"/>
    <property type="match status" value="1"/>
</dbReference>
<dbReference type="GO" id="GO:0032259">
    <property type="term" value="P:methylation"/>
    <property type="evidence" value="ECO:0007669"/>
    <property type="project" value="UniProtKB-KW"/>
</dbReference>
<dbReference type="Pfam" id="PF13649">
    <property type="entry name" value="Methyltransf_25"/>
    <property type="match status" value="1"/>
</dbReference>
<dbReference type="RefSeq" id="WP_301202301.1">
    <property type="nucleotide sequence ID" value="NZ_JAPDPI010000064.1"/>
</dbReference>
<dbReference type="AlphaFoldDB" id="A0AAE3MH09"/>
<dbReference type="InterPro" id="IPR041698">
    <property type="entry name" value="Methyltransf_25"/>
</dbReference>
<dbReference type="PANTHER" id="PTHR43861">
    <property type="entry name" value="TRANS-ACONITATE 2-METHYLTRANSFERASE-RELATED"/>
    <property type="match status" value="1"/>
</dbReference>
<organism evidence="4 5">
    <name type="scientific">Plebeiibacterium marinum</name>
    <dbReference type="NCBI Taxonomy" id="2992111"/>
    <lineage>
        <taxon>Bacteria</taxon>
        <taxon>Pseudomonadati</taxon>
        <taxon>Bacteroidota</taxon>
        <taxon>Bacteroidia</taxon>
        <taxon>Marinilabiliales</taxon>
        <taxon>Marinilabiliaceae</taxon>
        <taxon>Plebeiibacterium</taxon>
    </lineage>
</organism>
<dbReference type="Gene3D" id="2.20.25.110">
    <property type="entry name" value="S-adenosyl-L-methionine-dependent methyltransferases"/>
    <property type="match status" value="1"/>
</dbReference>
<evidence type="ECO:0000259" key="3">
    <source>
        <dbReference type="Pfam" id="PF13649"/>
    </source>
</evidence>